<dbReference type="Proteomes" id="UP000472274">
    <property type="component" value="Unplaced"/>
</dbReference>
<dbReference type="InParanoid" id="A0A674JUY2"/>
<organism evidence="6 7">
    <name type="scientific">Terrapene triunguis</name>
    <name type="common">Three-toed box turtle</name>
    <dbReference type="NCBI Taxonomy" id="2587831"/>
    <lineage>
        <taxon>Eukaryota</taxon>
        <taxon>Metazoa</taxon>
        <taxon>Chordata</taxon>
        <taxon>Craniata</taxon>
        <taxon>Vertebrata</taxon>
        <taxon>Euteleostomi</taxon>
        <taxon>Archelosauria</taxon>
        <taxon>Testudinata</taxon>
        <taxon>Testudines</taxon>
        <taxon>Cryptodira</taxon>
        <taxon>Durocryptodira</taxon>
        <taxon>Testudinoidea</taxon>
        <taxon>Emydidae</taxon>
        <taxon>Terrapene</taxon>
    </lineage>
</organism>
<evidence type="ECO:0000313" key="7">
    <source>
        <dbReference type="Proteomes" id="UP000472274"/>
    </source>
</evidence>
<dbReference type="AlphaFoldDB" id="A0A674JUY2"/>
<dbReference type="GO" id="GO:0005737">
    <property type="term" value="C:cytoplasm"/>
    <property type="evidence" value="ECO:0007669"/>
    <property type="project" value="TreeGrafter"/>
</dbReference>
<dbReference type="GO" id="GO:0006646">
    <property type="term" value="P:phosphatidylethanolamine biosynthetic process"/>
    <property type="evidence" value="ECO:0007669"/>
    <property type="project" value="TreeGrafter"/>
</dbReference>
<comment type="pathway">
    <text evidence="3">Phospholipid metabolism; phosphatidylethanolamine biosynthesis; phosphatidylethanolamine from ethanolamine: step 1/3.</text>
</comment>
<keyword evidence="1" id="KW-0444">Lipid biosynthesis</keyword>
<keyword evidence="7" id="KW-1185">Reference proteome</keyword>
<dbReference type="EC" id="2.7.1.82" evidence="5"/>
<dbReference type="Ensembl" id="ENSTMTT00000026549.1">
    <property type="protein sequence ID" value="ENSTMTP00000025631.1"/>
    <property type="gene ID" value="ENSTMTG00000018703.1"/>
</dbReference>
<name>A0A674JUY2_9SAUR</name>
<proteinExistence type="inferred from homology"/>
<evidence type="ECO:0000256" key="4">
    <source>
        <dbReference type="ARBA" id="ARBA00038211"/>
    </source>
</evidence>
<sequence>SGASRTGGGCAGLGWSLGHGTVGGSLPASPQRLLSPLRFALASHFFWGLWSILQAKISTIEFGYLDYAQCRFEAYFQQKAQCP</sequence>
<reference evidence="6" key="2">
    <citation type="submission" date="2025-09" db="UniProtKB">
        <authorList>
            <consortium name="Ensembl"/>
        </authorList>
    </citation>
    <scope>IDENTIFICATION</scope>
</reference>
<dbReference type="SUPFAM" id="SSF56112">
    <property type="entry name" value="Protein kinase-like (PK-like)"/>
    <property type="match status" value="1"/>
</dbReference>
<evidence type="ECO:0000256" key="5">
    <source>
        <dbReference type="ARBA" id="ARBA00038874"/>
    </source>
</evidence>
<dbReference type="GO" id="GO:0004305">
    <property type="term" value="F:ethanolamine kinase activity"/>
    <property type="evidence" value="ECO:0007669"/>
    <property type="project" value="UniProtKB-EC"/>
</dbReference>
<comment type="similarity">
    <text evidence="4">Belongs to the choline/ethanolamine kinase family.</text>
</comment>
<evidence type="ECO:0000313" key="6">
    <source>
        <dbReference type="Ensembl" id="ENSTMTP00000025631.1"/>
    </source>
</evidence>
<keyword evidence="2" id="KW-1208">Phospholipid metabolism</keyword>
<dbReference type="Pfam" id="PF01633">
    <property type="entry name" value="Choline_kinase"/>
    <property type="match status" value="1"/>
</dbReference>
<evidence type="ECO:0000256" key="1">
    <source>
        <dbReference type="ARBA" id="ARBA00023209"/>
    </source>
</evidence>
<dbReference type="GeneTree" id="ENSGT00980000202679"/>
<accession>A0A674JUY2</accession>
<keyword evidence="1" id="KW-0443">Lipid metabolism</keyword>
<evidence type="ECO:0000256" key="3">
    <source>
        <dbReference type="ARBA" id="ARBA00037883"/>
    </source>
</evidence>
<keyword evidence="1" id="KW-0594">Phospholipid biosynthesis</keyword>
<dbReference type="PANTHER" id="PTHR22603">
    <property type="entry name" value="CHOLINE/ETHANOALAMINE KINASE"/>
    <property type="match status" value="1"/>
</dbReference>
<evidence type="ECO:0000256" key="2">
    <source>
        <dbReference type="ARBA" id="ARBA00023264"/>
    </source>
</evidence>
<dbReference type="InterPro" id="IPR011009">
    <property type="entry name" value="Kinase-like_dom_sf"/>
</dbReference>
<dbReference type="Gene3D" id="3.90.1200.10">
    <property type="match status" value="1"/>
</dbReference>
<reference evidence="6" key="1">
    <citation type="submission" date="2025-08" db="UniProtKB">
        <authorList>
            <consortium name="Ensembl"/>
        </authorList>
    </citation>
    <scope>IDENTIFICATION</scope>
</reference>
<dbReference type="PANTHER" id="PTHR22603:SF35">
    <property type="entry name" value="CHOLINE_ETHANOLAMINE KINASE"/>
    <property type="match status" value="1"/>
</dbReference>
<protein>
    <recommendedName>
        <fullName evidence="5">ethanolamine kinase</fullName>
        <ecNumber evidence="5">2.7.1.82</ecNumber>
    </recommendedName>
</protein>
<dbReference type="GO" id="GO:0004103">
    <property type="term" value="F:choline kinase activity"/>
    <property type="evidence" value="ECO:0007669"/>
    <property type="project" value="TreeGrafter"/>
</dbReference>